<organism evidence="7 8">
    <name type="scientific">Dissophora globulifera</name>
    <dbReference type="NCBI Taxonomy" id="979702"/>
    <lineage>
        <taxon>Eukaryota</taxon>
        <taxon>Fungi</taxon>
        <taxon>Fungi incertae sedis</taxon>
        <taxon>Mucoromycota</taxon>
        <taxon>Mortierellomycotina</taxon>
        <taxon>Mortierellomycetes</taxon>
        <taxon>Mortierellales</taxon>
        <taxon>Mortierellaceae</taxon>
        <taxon>Dissophora</taxon>
    </lineage>
</organism>
<evidence type="ECO:0000256" key="1">
    <source>
        <dbReference type="ARBA" id="ARBA00008874"/>
    </source>
</evidence>
<dbReference type="SUPFAM" id="SSF56112">
    <property type="entry name" value="Protein kinase-like (PK-like)"/>
    <property type="match status" value="1"/>
</dbReference>
<comment type="caution">
    <text evidence="7">The sequence shown here is derived from an EMBL/GenBank/DDBJ whole genome shotgun (WGS) entry which is preliminary data.</text>
</comment>
<dbReference type="EMBL" id="JAAAIP010000175">
    <property type="protein sequence ID" value="KAG0323788.1"/>
    <property type="molecule type" value="Genomic_DNA"/>
</dbReference>
<proteinExistence type="inferred from homology"/>
<keyword evidence="2 4" id="KW-0547">Nucleotide-binding</keyword>
<feature type="binding site" evidence="4">
    <location>
        <position position="265"/>
    </location>
    <ligand>
        <name>ATP</name>
        <dbReference type="ChEBI" id="CHEBI:30616"/>
    </ligand>
</feature>
<dbReference type="InterPro" id="IPR000719">
    <property type="entry name" value="Prot_kinase_dom"/>
</dbReference>
<dbReference type="Proteomes" id="UP000738325">
    <property type="component" value="Unassembled WGS sequence"/>
</dbReference>
<dbReference type="OrthoDB" id="270970at2759"/>
<feature type="compositionally biased region" description="Basic and acidic residues" evidence="5">
    <location>
        <begin position="40"/>
        <end position="53"/>
    </location>
</feature>
<keyword evidence="8" id="KW-1185">Reference proteome</keyword>
<dbReference type="Gene3D" id="1.10.510.10">
    <property type="entry name" value="Transferase(Phosphotransferase) domain 1"/>
    <property type="match status" value="1"/>
</dbReference>
<feature type="compositionally biased region" description="Low complexity" evidence="5">
    <location>
        <begin position="59"/>
        <end position="73"/>
    </location>
</feature>
<dbReference type="PANTHER" id="PTHR45832:SF22">
    <property type="entry name" value="SERINE_THREONINE-PROTEIN KINASE SAMKA-RELATED"/>
    <property type="match status" value="1"/>
</dbReference>
<dbReference type="GO" id="GO:0004672">
    <property type="term" value="F:protein kinase activity"/>
    <property type="evidence" value="ECO:0007669"/>
    <property type="project" value="InterPro"/>
</dbReference>
<comment type="similarity">
    <text evidence="1">Belongs to the protein kinase superfamily. STE Ser/Thr protein kinase family. STE20 subfamily.</text>
</comment>
<evidence type="ECO:0000256" key="2">
    <source>
        <dbReference type="ARBA" id="ARBA00022741"/>
    </source>
</evidence>
<keyword evidence="3 4" id="KW-0067">ATP-binding</keyword>
<dbReference type="AlphaFoldDB" id="A0A9P6RQF5"/>
<dbReference type="InterPro" id="IPR008271">
    <property type="entry name" value="Ser/Thr_kinase_AS"/>
</dbReference>
<dbReference type="Pfam" id="PF00069">
    <property type="entry name" value="Pkinase"/>
    <property type="match status" value="1"/>
</dbReference>
<accession>A0A9P6RQF5</accession>
<reference evidence="7" key="1">
    <citation type="journal article" date="2020" name="Fungal Divers.">
        <title>Resolving the Mortierellaceae phylogeny through synthesis of multi-gene phylogenetics and phylogenomics.</title>
        <authorList>
            <person name="Vandepol N."/>
            <person name="Liber J."/>
            <person name="Desiro A."/>
            <person name="Na H."/>
            <person name="Kennedy M."/>
            <person name="Barry K."/>
            <person name="Grigoriev I.V."/>
            <person name="Miller A.N."/>
            <person name="O'Donnell K."/>
            <person name="Stajich J.E."/>
            <person name="Bonito G."/>
        </authorList>
    </citation>
    <scope>NUCLEOTIDE SEQUENCE</scope>
    <source>
        <strain evidence="7">REB-010B</strain>
    </source>
</reference>
<feature type="compositionally biased region" description="Low complexity" evidence="5">
    <location>
        <begin position="130"/>
        <end position="139"/>
    </location>
</feature>
<feature type="compositionally biased region" description="Polar residues" evidence="5">
    <location>
        <begin position="88"/>
        <end position="99"/>
    </location>
</feature>
<dbReference type="SMART" id="SM00220">
    <property type="entry name" value="S_TKc"/>
    <property type="match status" value="1"/>
</dbReference>
<keyword evidence="7" id="KW-0418">Kinase</keyword>
<dbReference type="Gene3D" id="3.30.200.20">
    <property type="entry name" value="Phosphorylase Kinase, domain 1"/>
    <property type="match status" value="1"/>
</dbReference>
<dbReference type="PROSITE" id="PS50011">
    <property type="entry name" value="PROTEIN_KINASE_DOM"/>
    <property type="match status" value="1"/>
</dbReference>
<dbReference type="PROSITE" id="PS00107">
    <property type="entry name" value="PROTEIN_KINASE_ATP"/>
    <property type="match status" value="1"/>
</dbReference>
<name>A0A9P6RQF5_9FUNG</name>
<dbReference type="PANTHER" id="PTHR45832">
    <property type="entry name" value="SERINE/THREONINE-PROTEIN KINASE SAMKA-RELATED-RELATED"/>
    <property type="match status" value="1"/>
</dbReference>
<feature type="domain" description="Protein kinase" evidence="6">
    <location>
        <begin position="235"/>
        <end position="494"/>
    </location>
</feature>
<dbReference type="PROSITE" id="PS00108">
    <property type="entry name" value="PROTEIN_KINASE_ST"/>
    <property type="match status" value="1"/>
</dbReference>
<dbReference type="InterPro" id="IPR011009">
    <property type="entry name" value="Kinase-like_dom_sf"/>
</dbReference>
<feature type="compositionally biased region" description="Polar residues" evidence="5">
    <location>
        <begin position="20"/>
        <end position="39"/>
    </location>
</feature>
<sequence>MKSDIDRCLVLTLGSRKAENTSNSTRLSGQNKPLRNNTHTKVEEMQNRKRDSQKQNSADSSNVSQSYQQQQQDNRSDRDDRSLQDNQYQQKSSSPQNERGQGIDRSNMRDRLQQNESPQNGKRPMTPNGVSSQQSSSVQYITPLPSPMAEGQSKKLYGTVATATATAAAGAGAAAAGAAPARTAPAPPMPHPGMVATLRQAKPSPVTRRKQDIDLPTAKSELMKICSAPERKHDYEELEQIGQGASGKVYHAFRKASNREQVAIKVMNLRMQPKKGLLIDEVELMKDLAKTKHEHIVNYIDSFMSNDIRTQEDELWVVMEFMEAGTLTDVIAPFLIGDAQVASICKMTLSALKFLHENMIIHRDLKSDNVLISPNGNIKLTDFGFSARLSDQRTTMVGTPYWMAPEVVRGQTYSYKVDIWSLGIMVVEMLEGKPPYLDDPPHIALAKIRDAKESPYKLAKGVKPKPHHHFLQRCLRVDVPARSTAAELLEDPLVASIANPASNVKPLVGKYCKIKKW</sequence>
<keyword evidence="7" id="KW-0808">Transferase</keyword>
<evidence type="ECO:0000256" key="3">
    <source>
        <dbReference type="ARBA" id="ARBA00022840"/>
    </source>
</evidence>
<evidence type="ECO:0000313" key="7">
    <source>
        <dbReference type="EMBL" id="KAG0323788.1"/>
    </source>
</evidence>
<evidence type="ECO:0000256" key="5">
    <source>
        <dbReference type="SAM" id="MobiDB-lite"/>
    </source>
</evidence>
<dbReference type="InterPro" id="IPR017441">
    <property type="entry name" value="Protein_kinase_ATP_BS"/>
</dbReference>
<feature type="compositionally biased region" description="Basic and acidic residues" evidence="5">
    <location>
        <begin position="74"/>
        <end position="83"/>
    </location>
</feature>
<gene>
    <name evidence="7" type="primary">STE20_1</name>
    <name evidence="7" type="ORF">BGZ99_002500</name>
</gene>
<evidence type="ECO:0000256" key="4">
    <source>
        <dbReference type="PROSITE-ProRule" id="PRU10141"/>
    </source>
</evidence>
<evidence type="ECO:0000313" key="8">
    <source>
        <dbReference type="Proteomes" id="UP000738325"/>
    </source>
</evidence>
<dbReference type="InterPro" id="IPR051931">
    <property type="entry name" value="PAK3-like"/>
</dbReference>
<feature type="region of interest" description="Disordered" evidence="5">
    <location>
        <begin position="14"/>
        <end position="147"/>
    </location>
</feature>
<evidence type="ECO:0000259" key="6">
    <source>
        <dbReference type="PROSITE" id="PS50011"/>
    </source>
</evidence>
<protein>
    <submittedName>
        <fullName evidence="7">Signal transducing kinase of the PAK</fullName>
    </submittedName>
</protein>
<dbReference type="GO" id="GO:0005524">
    <property type="term" value="F:ATP binding"/>
    <property type="evidence" value="ECO:0007669"/>
    <property type="project" value="UniProtKB-UniRule"/>
</dbReference>